<dbReference type="RefSeq" id="NP_001379642.1">
    <property type="nucleotide sequence ID" value="NM_001392307.1"/>
</dbReference>
<evidence type="ECO:0000256" key="1">
    <source>
        <dbReference type="SAM" id="MobiDB-lite"/>
    </source>
</evidence>
<dbReference type="CTD" id="177273"/>
<dbReference type="PaxDb" id="6239-C09B9.7"/>
<keyword evidence="5" id="KW-1185">Reference proteome</keyword>
<evidence type="ECO:0000313" key="4">
    <source>
        <dbReference type="EMBL" id="CCD63831.2"/>
    </source>
</evidence>
<dbReference type="AlphaFoldDB" id="P90742"/>
<reference evidence="4 5" key="1">
    <citation type="journal article" date="1998" name="Science">
        <title>Genome sequence of the nematode C. elegans: a platform for investigating biology.</title>
        <authorList>
            <consortium name="The C. elegans sequencing consortium"/>
            <person name="Sulson J.E."/>
            <person name="Waterston R."/>
        </authorList>
    </citation>
    <scope>NUCLEOTIDE SEQUENCE [LARGE SCALE GENOMIC DNA]</scope>
    <source>
        <strain evidence="4 5">Bristol N2</strain>
    </source>
</reference>
<evidence type="ECO:0000313" key="5">
    <source>
        <dbReference type="Proteomes" id="UP000001940"/>
    </source>
</evidence>
<feature type="compositionally biased region" description="Basic and acidic residues" evidence="1">
    <location>
        <begin position="53"/>
        <end position="62"/>
    </location>
</feature>
<dbReference type="OrthoDB" id="5909416at2759"/>
<dbReference type="SMART" id="SM00453">
    <property type="entry name" value="WSN"/>
    <property type="match status" value="1"/>
</dbReference>
<dbReference type="EMBL" id="BX284604">
    <property type="protein sequence ID" value="CCD63831.2"/>
    <property type="molecule type" value="Genomic_DNA"/>
</dbReference>
<evidence type="ECO:0000259" key="3">
    <source>
        <dbReference type="SMART" id="SM00453"/>
    </source>
</evidence>
<dbReference type="InParanoid" id="P90742"/>
<dbReference type="Pfam" id="PF02206">
    <property type="entry name" value="WSN"/>
    <property type="match status" value="1"/>
</dbReference>
<protein>
    <recommendedName>
        <fullName evidence="3">Domain of unknown function WSN domain-containing protein</fullName>
    </recommendedName>
</protein>
<feature type="domain" description="Domain of unknown function WSN" evidence="3">
    <location>
        <begin position="100"/>
        <end position="168"/>
    </location>
</feature>
<dbReference type="FunCoup" id="P90742">
    <property type="interactions" value="6"/>
</dbReference>
<dbReference type="KEGG" id="cel:CELE_C09B9.7"/>
<proteinExistence type="predicted"/>
<dbReference type="PANTHER" id="PTHR32525:SF1">
    <property type="entry name" value="DOMAIN OF UNKNOWN FUNCTION WSN DOMAIN-CONTAINING PROTEIN-RELATED"/>
    <property type="match status" value="1"/>
</dbReference>
<dbReference type="PANTHER" id="PTHR32525">
    <property type="entry name" value="PROTEIN-TYROSINE-PHOSPHATASE"/>
    <property type="match status" value="1"/>
</dbReference>
<feature type="region of interest" description="Disordered" evidence="1">
    <location>
        <begin position="20"/>
        <end position="83"/>
    </location>
</feature>
<feature type="compositionally biased region" description="Polar residues" evidence="1">
    <location>
        <begin position="979"/>
        <end position="989"/>
    </location>
</feature>
<dbReference type="UCSC" id="C09B9.7">
    <property type="organism name" value="c. elegans"/>
</dbReference>
<dbReference type="STRING" id="6239.C09B9.7.1"/>
<organism evidence="4 5">
    <name type="scientific">Caenorhabditis elegans</name>
    <dbReference type="NCBI Taxonomy" id="6239"/>
    <lineage>
        <taxon>Eukaryota</taxon>
        <taxon>Metazoa</taxon>
        <taxon>Ecdysozoa</taxon>
        <taxon>Nematoda</taxon>
        <taxon>Chromadorea</taxon>
        <taxon>Rhabditida</taxon>
        <taxon>Rhabditina</taxon>
        <taxon>Rhabditomorpha</taxon>
        <taxon>Rhabditoidea</taxon>
        <taxon>Rhabditidae</taxon>
        <taxon>Peloderinae</taxon>
        <taxon>Caenorhabditis</taxon>
    </lineage>
</organism>
<feature type="region of interest" description="Disordered" evidence="1">
    <location>
        <begin position="942"/>
        <end position="992"/>
    </location>
</feature>
<dbReference type="Proteomes" id="UP000001940">
    <property type="component" value="Chromosome IV"/>
</dbReference>
<dbReference type="GeneID" id="177273"/>
<keyword evidence="2" id="KW-1133">Transmembrane helix</keyword>
<feature type="compositionally biased region" description="Low complexity" evidence="1">
    <location>
        <begin position="63"/>
        <end position="80"/>
    </location>
</feature>
<name>P90742_CAEEL</name>
<dbReference type="InterPro" id="IPR003125">
    <property type="entry name" value="WSN"/>
</dbReference>
<dbReference type="eggNOG" id="ENOG502QR81">
    <property type="taxonomic scope" value="Eukaryota"/>
</dbReference>
<keyword evidence="2" id="KW-0472">Membrane</keyword>
<sequence length="1038" mass="116707">MQVLRRTQFPLKKCTSRTLMDLSTPQTPRTCPPVIGQESSNHPTLPKSRATKKASDKLKKSDTAQSSSSSPDSDPATAPPHNLRDLHLNYASNFKTSATVNSADYLERIKVIAHVSNGITLQAGLMDGKISMDAAVEELLNLGTSSVAEIVNFKLDKVNAWASKLKDFLKNQVLQDQKVTDKLKRMEIEILGLDQIRKDSIDLDDVIEQSKLDTYFAKIKEVKDKKYDYEPFSDASIRDNPVSQSLANILLNRDTAPYYDYKYLSSDIELMVKDLEKLKKINKEKTLKMYGLLAHGTEMFRSLERMVDLMARRENYSLEIGVDTPQMIRGTLETVIGLTTDEAMSDVNQILELVNSVESDQFKKHSIGFFRGILSSKHLERESRDPWLGKVLNVSEEHLASITSGLQPLIKASDHLETVNDKLMSVRPNALSRSLGYFQSFVTTMSSYSPMSKDVEHYLVDFLLQCEHIHPVLRYDHREPGVNLIDYVKSVQKSILGMSEISIKLAKLDMAALKSEGRKVQKLLKFTNLGDEEQTLKEIPGVRKKLERGGLLKSFENRVAGIQTIFNDMNIKTFIHELLPNADSVHKTDMERFKKFAEKENKVFECFQRMSSDTEKLITGIGVMRKLQTVNADEIEPFEVAAFQFSEFSKELATISSIPVKMKNAESNATLELNKMAQSLQQPDAIQYSTSALHSVYGLVELESAISQLKDVGSVVSEEISKVQIADDRKKLERQWGRRHAEEIDSLGTVIEEAKRFVTKIDVRKFSSLANYSAPLNGLVTYPDVIISASEKSKALNTLISSYSQTGRRKRAGVETKIELIVAKDILNKIALLNLKFAKRAAHFKEAPIAFQSFHKVLRQFVATQEKSSKIVISGSEDCGITILHIILSIVTTLLLALIAFIAYVFYQKKKQDAKSRELSIRRDEFEQEMADKIRKQLEELERREKKSKMNGVGKKQEKSGPISQYFPETISDPGSLPKNGTPTASPLKTENGLRGVRSEYFGIMGTGTAPAATPSKFEKSTMLMVGNDKDVQSQYVV</sequence>
<dbReference type="WormBase" id="C09B9.7">
    <property type="protein sequence ID" value="CE49443"/>
    <property type="gene ID" value="WBGene00015630"/>
</dbReference>
<accession>P90742</accession>
<evidence type="ECO:0000313" key="6">
    <source>
        <dbReference type="WormBase" id="C09B9.7"/>
    </source>
</evidence>
<dbReference type="SMR" id="P90742"/>
<dbReference type="Bgee" id="WBGene00015630">
    <property type="expression patterns" value="Expressed in material anatomical entity and 2 other cell types or tissues"/>
</dbReference>
<feature type="compositionally biased region" description="Polar residues" evidence="1">
    <location>
        <begin position="20"/>
        <end position="29"/>
    </location>
</feature>
<gene>
    <name evidence="4 6" type="ORF">C09B9.7</name>
    <name evidence="4" type="ORF">CELE_C09B9.7</name>
</gene>
<dbReference type="HOGENOM" id="CLU_293059_0_0_1"/>
<evidence type="ECO:0000256" key="2">
    <source>
        <dbReference type="SAM" id="Phobius"/>
    </source>
</evidence>
<dbReference type="PIR" id="T15474">
    <property type="entry name" value="T15474"/>
</dbReference>
<keyword evidence="2" id="KW-0812">Transmembrane</keyword>
<dbReference type="AGR" id="WB:WBGene00015630"/>
<feature type="transmembrane region" description="Helical" evidence="2">
    <location>
        <begin position="883"/>
        <end position="907"/>
    </location>
</feature>